<protein>
    <recommendedName>
        <fullName evidence="10">Methyltransferase</fullName>
        <ecNumber evidence="10">2.1.1.-</ecNumber>
    </recommendedName>
</protein>
<dbReference type="InterPro" id="IPR004159">
    <property type="entry name" value="Put_SAM_MeTrfase"/>
</dbReference>
<gene>
    <name evidence="11" type="ORF">SELMODRAFT_232460</name>
</gene>
<keyword evidence="8 10" id="KW-0472">Membrane</keyword>
<dbReference type="KEGG" id="smo:SELMODRAFT_232460"/>
<keyword evidence="7 10" id="KW-1133">Transmembrane helix</keyword>
<dbReference type="FunFam" id="3.40.50.150:FF:000123">
    <property type="entry name" value="Putative methyltransferase PMT15"/>
    <property type="match status" value="1"/>
</dbReference>
<dbReference type="GO" id="GO:0008168">
    <property type="term" value="F:methyltransferase activity"/>
    <property type="evidence" value="ECO:0007669"/>
    <property type="project" value="UniProtKB-UniRule"/>
</dbReference>
<evidence type="ECO:0000256" key="3">
    <source>
        <dbReference type="ARBA" id="ARBA00022603"/>
    </source>
</evidence>
<reference evidence="11 12" key="1">
    <citation type="journal article" date="2011" name="Science">
        <title>The Selaginella genome identifies genetic changes associated with the evolution of vascular plants.</title>
        <authorList>
            <person name="Banks J.A."/>
            <person name="Nishiyama T."/>
            <person name="Hasebe M."/>
            <person name="Bowman J.L."/>
            <person name="Gribskov M."/>
            <person name="dePamphilis C."/>
            <person name="Albert V.A."/>
            <person name="Aono N."/>
            <person name="Aoyama T."/>
            <person name="Ambrose B.A."/>
            <person name="Ashton N.W."/>
            <person name="Axtell M.J."/>
            <person name="Barker E."/>
            <person name="Barker M.S."/>
            <person name="Bennetzen J.L."/>
            <person name="Bonawitz N.D."/>
            <person name="Chapple C."/>
            <person name="Cheng C."/>
            <person name="Correa L.G."/>
            <person name="Dacre M."/>
            <person name="DeBarry J."/>
            <person name="Dreyer I."/>
            <person name="Elias M."/>
            <person name="Engstrom E.M."/>
            <person name="Estelle M."/>
            <person name="Feng L."/>
            <person name="Finet C."/>
            <person name="Floyd S.K."/>
            <person name="Frommer W.B."/>
            <person name="Fujita T."/>
            <person name="Gramzow L."/>
            <person name="Gutensohn M."/>
            <person name="Harholt J."/>
            <person name="Hattori M."/>
            <person name="Heyl A."/>
            <person name="Hirai T."/>
            <person name="Hiwatashi Y."/>
            <person name="Ishikawa M."/>
            <person name="Iwata M."/>
            <person name="Karol K.G."/>
            <person name="Koehler B."/>
            <person name="Kolukisaoglu U."/>
            <person name="Kubo M."/>
            <person name="Kurata T."/>
            <person name="Lalonde S."/>
            <person name="Li K."/>
            <person name="Li Y."/>
            <person name="Litt A."/>
            <person name="Lyons E."/>
            <person name="Manning G."/>
            <person name="Maruyama T."/>
            <person name="Michael T.P."/>
            <person name="Mikami K."/>
            <person name="Miyazaki S."/>
            <person name="Morinaga S."/>
            <person name="Murata T."/>
            <person name="Mueller-Roeber B."/>
            <person name="Nelson D.R."/>
            <person name="Obara M."/>
            <person name="Oguri Y."/>
            <person name="Olmstead R.G."/>
            <person name="Onodera N."/>
            <person name="Petersen B.L."/>
            <person name="Pils B."/>
            <person name="Prigge M."/>
            <person name="Rensing S.A."/>
            <person name="Riano-Pachon D.M."/>
            <person name="Roberts A.W."/>
            <person name="Sato Y."/>
            <person name="Scheller H.V."/>
            <person name="Schulz B."/>
            <person name="Schulz C."/>
            <person name="Shakirov E.V."/>
            <person name="Shibagaki N."/>
            <person name="Shinohara N."/>
            <person name="Shippen D.E."/>
            <person name="Soerensen I."/>
            <person name="Sotooka R."/>
            <person name="Sugimoto N."/>
            <person name="Sugita M."/>
            <person name="Sumikawa N."/>
            <person name="Tanurdzic M."/>
            <person name="Theissen G."/>
            <person name="Ulvskov P."/>
            <person name="Wakazuki S."/>
            <person name="Weng J.K."/>
            <person name="Willats W.W."/>
            <person name="Wipf D."/>
            <person name="Wolf P.G."/>
            <person name="Yang L."/>
            <person name="Zimmer A.D."/>
            <person name="Zhu Q."/>
            <person name="Mitros T."/>
            <person name="Hellsten U."/>
            <person name="Loque D."/>
            <person name="Otillar R."/>
            <person name="Salamov A."/>
            <person name="Schmutz J."/>
            <person name="Shapiro H."/>
            <person name="Lindquist E."/>
            <person name="Lucas S."/>
            <person name="Rokhsar D."/>
            <person name="Grigoriev I.V."/>
        </authorList>
    </citation>
    <scope>NUCLEOTIDE SEQUENCE [LARGE SCALE GENOMIC DNA]</scope>
</reference>
<dbReference type="Proteomes" id="UP000001514">
    <property type="component" value="Unassembled WGS sequence"/>
</dbReference>
<dbReference type="InParanoid" id="D8RVF0"/>
<dbReference type="GO" id="GO:0032259">
    <property type="term" value="P:methylation"/>
    <property type="evidence" value="ECO:0007669"/>
    <property type="project" value="UniProtKB-KW"/>
</dbReference>
<keyword evidence="9 10" id="KW-0325">Glycoprotein</keyword>
<dbReference type="Gene3D" id="3.40.50.150">
    <property type="entry name" value="Vaccinia Virus protein VP39"/>
    <property type="match status" value="1"/>
</dbReference>
<organism evidence="12">
    <name type="scientific">Selaginella moellendorffii</name>
    <name type="common">Spikemoss</name>
    <dbReference type="NCBI Taxonomy" id="88036"/>
    <lineage>
        <taxon>Eukaryota</taxon>
        <taxon>Viridiplantae</taxon>
        <taxon>Streptophyta</taxon>
        <taxon>Embryophyta</taxon>
        <taxon>Tracheophyta</taxon>
        <taxon>Lycopodiopsida</taxon>
        <taxon>Selaginellales</taxon>
        <taxon>Selaginellaceae</taxon>
        <taxon>Selaginella</taxon>
    </lineage>
</organism>
<dbReference type="AlphaFoldDB" id="D8RVF0"/>
<evidence type="ECO:0000256" key="2">
    <source>
        <dbReference type="ARBA" id="ARBA00008361"/>
    </source>
</evidence>
<name>D8RVF0_SELML</name>
<evidence type="ECO:0000256" key="10">
    <source>
        <dbReference type="RuleBase" id="RU366043"/>
    </source>
</evidence>
<dbReference type="PANTHER" id="PTHR10108">
    <property type="entry name" value="SAM-DEPENDENT METHYLTRANSFERASE"/>
    <property type="match status" value="1"/>
</dbReference>
<comment type="similarity">
    <text evidence="2 10">Belongs to the methyltransferase superfamily.</text>
</comment>
<keyword evidence="5 10" id="KW-0812">Transmembrane</keyword>
<dbReference type="GO" id="GO:0005737">
    <property type="term" value="C:cytoplasm"/>
    <property type="evidence" value="ECO:0000318"/>
    <property type="project" value="GO_Central"/>
</dbReference>
<dbReference type="eggNOG" id="ENOG502QRZJ">
    <property type="taxonomic scope" value="Eukaryota"/>
</dbReference>
<dbReference type="InterPro" id="IPR029063">
    <property type="entry name" value="SAM-dependent_MTases_sf"/>
</dbReference>
<evidence type="ECO:0000256" key="4">
    <source>
        <dbReference type="ARBA" id="ARBA00022679"/>
    </source>
</evidence>
<dbReference type="Pfam" id="PF03141">
    <property type="entry name" value="Methyltransf_29"/>
    <property type="match status" value="1"/>
</dbReference>
<dbReference type="Gramene" id="EFJ23945">
    <property type="protein sequence ID" value="EFJ23945"/>
    <property type="gene ID" value="SELMODRAFT_232460"/>
</dbReference>
<comment type="subcellular location">
    <subcellularLocation>
        <location evidence="1">Endoplasmic reticulum membrane</location>
        <topology evidence="1">Single-pass type II membrane protein</topology>
    </subcellularLocation>
    <subcellularLocation>
        <location evidence="10">Membrane</location>
        <topology evidence="10">Single-pass type II membrane protein</topology>
    </subcellularLocation>
</comment>
<dbReference type="EC" id="2.1.1.-" evidence="10"/>
<keyword evidence="4 10" id="KW-0808">Transferase</keyword>
<keyword evidence="12" id="KW-1185">Reference proteome</keyword>
<evidence type="ECO:0000256" key="9">
    <source>
        <dbReference type="ARBA" id="ARBA00023180"/>
    </source>
</evidence>
<evidence type="ECO:0000313" key="12">
    <source>
        <dbReference type="Proteomes" id="UP000001514"/>
    </source>
</evidence>
<dbReference type="PANTHER" id="PTHR10108:SF1058">
    <property type="entry name" value="METHYLTRANSFERASE PMT18-RELATED"/>
    <property type="match status" value="1"/>
</dbReference>
<sequence length="632" mass="71390">MGKDFPASPKLHAPGGDKRRNLSWIFGAGGLCFFFYILGAWQQQPSSTVKIDTTRVHLTHCDRPEQQAAVGDASSLDFSAHHAGGGDDDPALLDLAFDSCALKFSEYTPCEDIERSLRFDRDRLIYRERHCPAQDSERLRCLIPAPPGYRNPFPWPKSRDFAWYANVPHKELTVEKAVQNWIQYEGDRFKFPGGGTMFPKGADAYIDDIGKLVPLKDGSIRTALDTGCGVASFGAFLLSRNVLTMSFAPRDTHEGQVQFALERGVPAMLGVMASQRLLYPARAFDLAHCSRCLIPWKDYDGVYLAEVDRVLRPGGYWVLSGPPVNWQTHWKGWQRTQEDLLGEMTAIEELAKALCWKKVVERGNLAVWRKPTNHYDCVRNRKKVYRDPPICKAEDADEAWYKPMQACITPLPAVTERSEVSGGKLAKWPSRATEVPPRVATGLVPGVTPDVYEADTKLWNERVGYYKNSVIPPLGQGRYRNIMDMNAGLGGFAAAFANDNRVWVMNAQSSFMDNTTLGVIYERGFIGVYHDWCEAFSTYPRTYDFIHANRVFSMYRARNKCDLVDILLEMDRILRPEGAVIIRDEVDVLNKVKRIASGMKWESRMVDHETGPFNREKILVSVKSYWVGESSG</sequence>
<keyword evidence="3 10" id="KW-0489">Methyltransferase</keyword>
<dbReference type="HOGENOM" id="CLU_010485_2_2_1"/>
<evidence type="ECO:0000256" key="8">
    <source>
        <dbReference type="ARBA" id="ARBA00023136"/>
    </source>
</evidence>
<evidence type="ECO:0000256" key="1">
    <source>
        <dbReference type="ARBA" id="ARBA00004648"/>
    </source>
</evidence>
<dbReference type="EMBL" id="GL377591">
    <property type="protein sequence ID" value="EFJ23945.1"/>
    <property type="molecule type" value="Genomic_DNA"/>
</dbReference>
<evidence type="ECO:0000256" key="6">
    <source>
        <dbReference type="ARBA" id="ARBA00022968"/>
    </source>
</evidence>
<evidence type="ECO:0000256" key="7">
    <source>
        <dbReference type="ARBA" id="ARBA00022989"/>
    </source>
</evidence>
<evidence type="ECO:0000313" key="11">
    <source>
        <dbReference type="EMBL" id="EFJ23945.1"/>
    </source>
</evidence>
<evidence type="ECO:0000256" key="5">
    <source>
        <dbReference type="ARBA" id="ARBA00022692"/>
    </source>
</evidence>
<dbReference type="FunCoup" id="D8RVF0">
    <property type="interactions" value="845"/>
</dbReference>
<accession>D8RVF0</accession>
<dbReference type="OMA" id="VMQWDAR"/>
<dbReference type="GO" id="GO:0005789">
    <property type="term" value="C:endoplasmic reticulum membrane"/>
    <property type="evidence" value="ECO:0007669"/>
    <property type="project" value="UniProtKB-SubCell"/>
</dbReference>
<keyword evidence="6 10" id="KW-0735">Signal-anchor</keyword>
<feature type="transmembrane region" description="Helical" evidence="10">
    <location>
        <begin position="21"/>
        <end position="41"/>
    </location>
</feature>
<proteinExistence type="inferred from homology"/>
<dbReference type="SUPFAM" id="SSF53335">
    <property type="entry name" value="S-adenosyl-L-methionine-dependent methyltransferases"/>
    <property type="match status" value="2"/>
</dbReference>